<name>A0ABQ4SKN7_9HYPH</name>
<dbReference type="EMBL" id="BPQQ01000067">
    <property type="protein sequence ID" value="GJE03055.1"/>
    <property type="molecule type" value="Genomic_DNA"/>
</dbReference>
<keyword evidence="1" id="KW-1133">Transmembrane helix</keyword>
<protein>
    <recommendedName>
        <fullName evidence="4">Transmembrane protein (PGPGW)</fullName>
    </recommendedName>
</protein>
<sequence length="99" mass="11448">MSPTAEAWDARMDRLLDRLPERGRATVAWLRAPSRRWIRIPAALLLMLGGVFSILPILGLWMLPLGLALLSEDVPALKVPLERAARWIERQWRRWRGRA</sequence>
<proteinExistence type="predicted"/>
<comment type="caution">
    <text evidence="2">The sequence shown here is derived from an EMBL/GenBank/DDBJ whole genome shotgun (WGS) entry which is preliminary data.</text>
</comment>
<reference evidence="2" key="2">
    <citation type="submission" date="2021-08" db="EMBL/GenBank/DDBJ databases">
        <authorList>
            <person name="Tani A."/>
            <person name="Ola A."/>
            <person name="Ogura Y."/>
            <person name="Katsura K."/>
            <person name="Hayashi T."/>
        </authorList>
    </citation>
    <scope>NUCLEOTIDE SEQUENCE</scope>
    <source>
        <strain evidence="2">DSM 17168</strain>
    </source>
</reference>
<evidence type="ECO:0000313" key="3">
    <source>
        <dbReference type="Proteomes" id="UP001055153"/>
    </source>
</evidence>
<evidence type="ECO:0000256" key="1">
    <source>
        <dbReference type="SAM" id="Phobius"/>
    </source>
</evidence>
<evidence type="ECO:0000313" key="2">
    <source>
        <dbReference type="EMBL" id="GJE03055.1"/>
    </source>
</evidence>
<keyword evidence="1" id="KW-0472">Membrane</keyword>
<organism evidence="2 3">
    <name type="scientific">Methylobacterium isbiliense</name>
    <dbReference type="NCBI Taxonomy" id="315478"/>
    <lineage>
        <taxon>Bacteria</taxon>
        <taxon>Pseudomonadati</taxon>
        <taxon>Pseudomonadota</taxon>
        <taxon>Alphaproteobacteria</taxon>
        <taxon>Hyphomicrobiales</taxon>
        <taxon>Methylobacteriaceae</taxon>
        <taxon>Methylobacterium</taxon>
    </lineage>
</organism>
<dbReference type="Proteomes" id="UP001055153">
    <property type="component" value="Unassembled WGS sequence"/>
</dbReference>
<evidence type="ECO:0008006" key="4">
    <source>
        <dbReference type="Google" id="ProtNLM"/>
    </source>
</evidence>
<gene>
    <name evidence="2" type="ORF">GMJLKIPL_5006</name>
</gene>
<keyword evidence="1" id="KW-0812">Transmembrane</keyword>
<keyword evidence="3" id="KW-1185">Reference proteome</keyword>
<dbReference type="RefSeq" id="WP_373324800.1">
    <property type="nucleotide sequence ID" value="NZ_BPQQ01000067.1"/>
</dbReference>
<reference evidence="2" key="1">
    <citation type="journal article" date="2021" name="Front. Microbiol.">
        <title>Comprehensive Comparative Genomics and Phenotyping of Methylobacterium Species.</title>
        <authorList>
            <person name="Alessa O."/>
            <person name="Ogura Y."/>
            <person name="Fujitani Y."/>
            <person name="Takami H."/>
            <person name="Hayashi T."/>
            <person name="Sahin N."/>
            <person name="Tani A."/>
        </authorList>
    </citation>
    <scope>NUCLEOTIDE SEQUENCE</scope>
    <source>
        <strain evidence="2">DSM 17168</strain>
    </source>
</reference>
<accession>A0ABQ4SKN7</accession>
<feature type="transmembrane region" description="Helical" evidence="1">
    <location>
        <begin position="40"/>
        <end position="63"/>
    </location>
</feature>